<feature type="region of interest" description="Disordered" evidence="1">
    <location>
        <begin position="194"/>
        <end position="283"/>
    </location>
</feature>
<feature type="region of interest" description="Disordered" evidence="1">
    <location>
        <begin position="16"/>
        <end position="76"/>
    </location>
</feature>
<dbReference type="EMBL" id="KN831947">
    <property type="protein sequence ID" value="KIO12788.1"/>
    <property type="molecule type" value="Genomic_DNA"/>
</dbReference>
<feature type="compositionally biased region" description="Basic and acidic residues" evidence="1">
    <location>
        <begin position="421"/>
        <end position="438"/>
    </location>
</feature>
<feature type="compositionally biased region" description="Pro residues" evidence="1">
    <location>
        <begin position="139"/>
        <end position="149"/>
    </location>
</feature>
<sequence>PIINWFQRKLAGTVRPRRVRDEGSLMMSGQKPPSSNSHRHLSPSAAFGPNGRSASSALPHGTIPLSQKHGIGMNRRGVASTVPYRRTISLNDADTDNAVTFSNDEDNLDAVTRCSSLARDSMWSPASALEADEDASLRPFPPSTPPSPSPSYSSSSYLSNPRTFRSIAASTKPTTVLSIDLPPAGIGHIAQVPSTPTQLAPRHGSHTRSSSTGVNGGLVNNGASITFSTPPLSSQPQASPETNASLGASSSNTVAHGTTFNGLQPPLHTAHHPRNNPRPWSPPLDNASVLTLASSTFAIPGARMTMGSIGSTVLSGLVGGGDSISHLGGSMVSDPEGENMSQLSGDDDRPEADGERDADASVRALRPRSSRRGSWESEVSRWSAKVLGAGAGISTGSKSLWTSNSLKTGELVGVEDEEDEKVVKSEELGEGLTREPSKRRDRVPVNIPETAGGGKAGEASTEISLALGRAAG</sequence>
<name>A0A0C3JUH1_PISTI</name>
<dbReference type="OrthoDB" id="3269047at2759"/>
<feature type="non-terminal residue" evidence="2">
    <location>
        <position position="472"/>
    </location>
</feature>
<protein>
    <submittedName>
        <fullName evidence="2">Uncharacterized protein</fullName>
    </submittedName>
</protein>
<evidence type="ECO:0000313" key="2">
    <source>
        <dbReference type="EMBL" id="KIO12788.1"/>
    </source>
</evidence>
<feature type="region of interest" description="Disordered" evidence="1">
    <location>
        <begin position="408"/>
        <end position="472"/>
    </location>
</feature>
<feature type="compositionally biased region" description="Basic and acidic residues" evidence="1">
    <location>
        <begin position="351"/>
        <end position="360"/>
    </location>
</feature>
<feature type="non-terminal residue" evidence="2">
    <location>
        <position position="1"/>
    </location>
</feature>
<gene>
    <name evidence="2" type="ORF">M404DRAFT_108127</name>
</gene>
<accession>A0A0C3JUH1</accession>
<evidence type="ECO:0000313" key="3">
    <source>
        <dbReference type="Proteomes" id="UP000054217"/>
    </source>
</evidence>
<dbReference type="AlphaFoldDB" id="A0A0C3JUH1"/>
<evidence type="ECO:0000256" key="1">
    <source>
        <dbReference type="SAM" id="MobiDB-lite"/>
    </source>
</evidence>
<dbReference type="HOGENOM" id="CLU_025278_0_0_1"/>
<dbReference type="Proteomes" id="UP000054217">
    <property type="component" value="Unassembled WGS sequence"/>
</dbReference>
<keyword evidence="3" id="KW-1185">Reference proteome</keyword>
<organism evidence="2 3">
    <name type="scientific">Pisolithus tinctorius Marx 270</name>
    <dbReference type="NCBI Taxonomy" id="870435"/>
    <lineage>
        <taxon>Eukaryota</taxon>
        <taxon>Fungi</taxon>
        <taxon>Dikarya</taxon>
        <taxon>Basidiomycota</taxon>
        <taxon>Agaricomycotina</taxon>
        <taxon>Agaricomycetes</taxon>
        <taxon>Agaricomycetidae</taxon>
        <taxon>Boletales</taxon>
        <taxon>Sclerodermatineae</taxon>
        <taxon>Pisolithaceae</taxon>
        <taxon>Pisolithus</taxon>
    </lineage>
</organism>
<dbReference type="InParanoid" id="A0A0C3JUH1"/>
<reference evidence="2 3" key="1">
    <citation type="submission" date="2014-04" db="EMBL/GenBank/DDBJ databases">
        <authorList>
            <consortium name="DOE Joint Genome Institute"/>
            <person name="Kuo A."/>
            <person name="Kohler A."/>
            <person name="Costa M.D."/>
            <person name="Nagy L.G."/>
            <person name="Floudas D."/>
            <person name="Copeland A."/>
            <person name="Barry K.W."/>
            <person name="Cichocki N."/>
            <person name="Veneault-Fourrey C."/>
            <person name="LaButti K."/>
            <person name="Lindquist E.A."/>
            <person name="Lipzen A."/>
            <person name="Lundell T."/>
            <person name="Morin E."/>
            <person name="Murat C."/>
            <person name="Sun H."/>
            <person name="Tunlid A."/>
            <person name="Henrissat B."/>
            <person name="Grigoriev I.V."/>
            <person name="Hibbett D.S."/>
            <person name="Martin F."/>
            <person name="Nordberg H.P."/>
            <person name="Cantor M.N."/>
            <person name="Hua S.X."/>
        </authorList>
    </citation>
    <scope>NUCLEOTIDE SEQUENCE [LARGE SCALE GENOMIC DNA]</scope>
    <source>
        <strain evidence="2 3">Marx 270</strain>
    </source>
</reference>
<feature type="region of interest" description="Disordered" evidence="1">
    <location>
        <begin position="325"/>
        <end position="377"/>
    </location>
</feature>
<feature type="compositionally biased region" description="Polar residues" evidence="1">
    <location>
        <begin position="221"/>
        <end position="262"/>
    </location>
</feature>
<reference evidence="3" key="2">
    <citation type="submission" date="2015-01" db="EMBL/GenBank/DDBJ databases">
        <title>Evolutionary Origins and Diversification of the Mycorrhizal Mutualists.</title>
        <authorList>
            <consortium name="DOE Joint Genome Institute"/>
            <consortium name="Mycorrhizal Genomics Consortium"/>
            <person name="Kohler A."/>
            <person name="Kuo A."/>
            <person name="Nagy L.G."/>
            <person name="Floudas D."/>
            <person name="Copeland A."/>
            <person name="Barry K.W."/>
            <person name="Cichocki N."/>
            <person name="Veneault-Fourrey C."/>
            <person name="LaButti K."/>
            <person name="Lindquist E.A."/>
            <person name="Lipzen A."/>
            <person name="Lundell T."/>
            <person name="Morin E."/>
            <person name="Murat C."/>
            <person name="Riley R."/>
            <person name="Ohm R."/>
            <person name="Sun H."/>
            <person name="Tunlid A."/>
            <person name="Henrissat B."/>
            <person name="Grigoriev I.V."/>
            <person name="Hibbett D.S."/>
            <person name="Martin F."/>
        </authorList>
    </citation>
    <scope>NUCLEOTIDE SEQUENCE [LARGE SCALE GENOMIC DNA]</scope>
    <source>
        <strain evidence="3">Marx 270</strain>
    </source>
</reference>
<feature type="region of interest" description="Disordered" evidence="1">
    <location>
        <begin position="125"/>
        <end position="158"/>
    </location>
</feature>
<proteinExistence type="predicted"/>